<feature type="signal peptide" evidence="4">
    <location>
        <begin position="1"/>
        <end position="25"/>
    </location>
</feature>
<dbReference type="EMBL" id="CP136893">
    <property type="protein sequence ID" value="WOL06252.1"/>
    <property type="molecule type" value="Genomic_DNA"/>
</dbReference>
<dbReference type="AlphaFoldDB" id="A0AAQ3KD13"/>
<gene>
    <name evidence="7" type="ORF">Cni_G14984</name>
</gene>
<dbReference type="PANTHER" id="PTHR33355:SF1">
    <property type="entry name" value="WALL-ASSOCIATED RECEPTOR KINASE-LIKE 15"/>
    <property type="match status" value="1"/>
</dbReference>
<organism evidence="7 8">
    <name type="scientific">Canna indica</name>
    <name type="common">Indian-shot</name>
    <dbReference type="NCBI Taxonomy" id="4628"/>
    <lineage>
        <taxon>Eukaryota</taxon>
        <taxon>Viridiplantae</taxon>
        <taxon>Streptophyta</taxon>
        <taxon>Embryophyta</taxon>
        <taxon>Tracheophyta</taxon>
        <taxon>Spermatophyta</taxon>
        <taxon>Magnoliopsida</taxon>
        <taxon>Liliopsida</taxon>
        <taxon>Zingiberales</taxon>
        <taxon>Cannaceae</taxon>
        <taxon>Canna</taxon>
    </lineage>
</organism>
<evidence type="ECO:0000256" key="1">
    <source>
        <dbReference type="ARBA" id="ARBA00004167"/>
    </source>
</evidence>
<evidence type="ECO:0000259" key="6">
    <source>
        <dbReference type="Pfam" id="PF14380"/>
    </source>
</evidence>
<evidence type="ECO:0000313" key="8">
    <source>
        <dbReference type="Proteomes" id="UP001327560"/>
    </source>
</evidence>
<accession>A0AAQ3KD13</accession>
<evidence type="ECO:0000313" key="7">
    <source>
        <dbReference type="EMBL" id="WOL06252.1"/>
    </source>
</evidence>
<evidence type="ECO:0008006" key="9">
    <source>
        <dbReference type="Google" id="ProtNLM"/>
    </source>
</evidence>
<dbReference type="InterPro" id="IPR025287">
    <property type="entry name" value="WAK_GUB"/>
</dbReference>
<keyword evidence="8" id="KW-1185">Reference proteome</keyword>
<dbReference type="PANTHER" id="PTHR33355">
    <property type="entry name" value="WALL-ASSOCIATED RECEPTOR KINASE CARBOXY-TERMINAL PROTEIN-RELATED"/>
    <property type="match status" value="1"/>
</dbReference>
<dbReference type="Pfam" id="PF13947">
    <property type="entry name" value="GUB_WAK_bind"/>
    <property type="match status" value="1"/>
</dbReference>
<dbReference type="GO" id="GO:0030247">
    <property type="term" value="F:polysaccharide binding"/>
    <property type="evidence" value="ECO:0007669"/>
    <property type="project" value="InterPro"/>
</dbReference>
<reference evidence="7 8" key="1">
    <citation type="submission" date="2023-10" db="EMBL/GenBank/DDBJ databases">
        <title>Chromosome-scale genome assembly provides insights into flower coloration mechanisms of Canna indica.</title>
        <authorList>
            <person name="Li C."/>
        </authorList>
    </citation>
    <scope>NUCLEOTIDE SEQUENCE [LARGE SCALE GENOMIC DNA]</scope>
    <source>
        <tissue evidence="7">Flower</tissue>
    </source>
</reference>
<evidence type="ECO:0000259" key="5">
    <source>
        <dbReference type="Pfam" id="PF13947"/>
    </source>
</evidence>
<proteinExistence type="predicted"/>
<dbReference type="Pfam" id="PF14380">
    <property type="entry name" value="WAK_assoc"/>
    <property type="match status" value="1"/>
</dbReference>
<feature type="chain" id="PRO_5042994669" description="Wall-associated receptor kinase galacturonan-binding domain-containing protein" evidence="4">
    <location>
        <begin position="26"/>
        <end position="334"/>
    </location>
</feature>
<evidence type="ECO:0000256" key="4">
    <source>
        <dbReference type="SAM" id="SignalP"/>
    </source>
</evidence>
<keyword evidence="3" id="KW-0325">Glycoprotein</keyword>
<dbReference type="GO" id="GO:0016020">
    <property type="term" value="C:membrane"/>
    <property type="evidence" value="ECO:0007669"/>
    <property type="project" value="UniProtKB-SubCell"/>
</dbReference>
<feature type="domain" description="Wall-associated receptor kinase C-terminal" evidence="6">
    <location>
        <begin position="238"/>
        <end position="272"/>
    </location>
</feature>
<evidence type="ECO:0000256" key="2">
    <source>
        <dbReference type="ARBA" id="ARBA00022729"/>
    </source>
</evidence>
<dbReference type="Proteomes" id="UP001327560">
    <property type="component" value="Chromosome 4"/>
</dbReference>
<keyword evidence="2 4" id="KW-0732">Signal</keyword>
<dbReference type="InterPro" id="IPR032872">
    <property type="entry name" value="WAK_assoc_C"/>
</dbReference>
<feature type="domain" description="Wall-associated receptor kinase galacturonan-binding" evidence="5">
    <location>
        <begin position="27"/>
        <end position="99"/>
    </location>
</feature>
<sequence>MEHHPHHHSHILLLFLLFFPSFTHSTCSNKCGSLDVRYPFGTGYGCGSPHFFPSVTCTSSANQDDESGGGKDQQLTLTTHTGKYPITAISYSTSTLTVTPPLMSTCSAMHPSTPNFGLDWSAPFQLASSVFVLLACPAPTSSLANHGNLICDAASGPRLCGALLACPAVAALGLPLFAPTNTCCVYSPASLGPKGDLDLQGLRCATYASVAALGSTPVDAGTWQYGVALQYGEAQKEIEVDGVAEACAACERSDGACGYAPPKNYFVCACKSGVNTSTDCYGLDEELKDFWQSTTAAGKNAFATSKLFWMLSMMIVVNLFLSAAASSSSSSSFC</sequence>
<evidence type="ECO:0000256" key="3">
    <source>
        <dbReference type="ARBA" id="ARBA00023180"/>
    </source>
</evidence>
<protein>
    <recommendedName>
        <fullName evidence="9">Wall-associated receptor kinase galacturonan-binding domain-containing protein</fullName>
    </recommendedName>
</protein>
<name>A0AAQ3KD13_9LILI</name>
<comment type="subcellular location">
    <subcellularLocation>
        <location evidence="1">Membrane</location>
        <topology evidence="1">Single-pass membrane protein</topology>
    </subcellularLocation>
</comment>